<organism evidence="4 5">
    <name type="scientific">Thauera phenolivorans</name>
    <dbReference type="NCBI Taxonomy" id="1792543"/>
    <lineage>
        <taxon>Bacteria</taxon>
        <taxon>Pseudomonadati</taxon>
        <taxon>Pseudomonadota</taxon>
        <taxon>Betaproteobacteria</taxon>
        <taxon>Rhodocyclales</taxon>
        <taxon>Zoogloeaceae</taxon>
        <taxon>Thauera</taxon>
    </lineage>
</organism>
<keyword evidence="2" id="KW-0472">Membrane</keyword>
<keyword evidence="2" id="KW-0812">Transmembrane</keyword>
<comment type="caution">
    <text evidence="4">The sequence shown here is derived from an EMBL/GenBank/DDBJ whole genome shotgun (WGS) entry which is preliminary data.</text>
</comment>
<dbReference type="Proteomes" id="UP000536534">
    <property type="component" value="Unassembled WGS sequence"/>
</dbReference>
<evidence type="ECO:0000259" key="3">
    <source>
        <dbReference type="PROSITE" id="PS50943"/>
    </source>
</evidence>
<reference evidence="4 5" key="1">
    <citation type="journal article" date="2020" name="Biotechnol. Biofuels">
        <title>New insights from the biogas microbiome by comprehensive genome-resolved metagenomics of nearly 1600 species originating from multiple anaerobic digesters.</title>
        <authorList>
            <person name="Campanaro S."/>
            <person name="Treu L."/>
            <person name="Rodriguez-R L.M."/>
            <person name="Kovalovszki A."/>
            <person name="Ziels R.M."/>
            <person name="Maus I."/>
            <person name="Zhu X."/>
            <person name="Kougias P.G."/>
            <person name="Basile A."/>
            <person name="Luo G."/>
            <person name="Schluter A."/>
            <person name="Konstantinidis K.T."/>
            <person name="Angelidaki I."/>
        </authorList>
    </citation>
    <scope>NUCLEOTIDE SEQUENCE [LARGE SCALE GENOMIC DNA]</scope>
    <source>
        <strain evidence="4">AS06rmzACSIP_256</strain>
    </source>
</reference>
<feature type="region of interest" description="Disordered" evidence="1">
    <location>
        <begin position="180"/>
        <end position="226"/>
    </location>
</feature>
<dbReference type="InterPro" id="IPR010982">
    <property type="entry name" value="Lambda_DNA-bd_dom_sf"/>
</dbReference>
<dbReference type="RefSeq" id="WP_088179144.1">
    <property type="nucleotide sequence ID" value="NZ_MBFM01000001.1"/>
</dbReference>
<dbReference type="InterPro" id="IPR025194">
    <property type="entry name" value="RodZ-like_C"/>
</dbReference>
<dbReference type="SMART" id="SM00530">
    <property type="entry name" value="HTH_XRE"/>
    <property type="match status" value="1"/>
</dbReference>
<dbReference type="PANTHER" id="PTHR34475:SF1">
    <property type="entry name" value="CYTOSKELETON PROTEIN RODZ"/>
    <property type="match status" value="1"/>
</dbReference>
<dbReference type="PANTHER" id="PTHR34475">
    <property type="match status" value="1"/>
</dbReference>
<dbReference type="GO" id="GO:0003677">
    <property type="term" value="F:DNA binding"/>
    <property type="evidence" value="ECO:0007669"/>
    <property type="project" value="InterPro"/>
</dbReference>
<sequence length="306" mass="31869">MQSESSGVPADGGTPSAPGVRLRQARERRGDSIAEVARALKLAPRQVDALERGDYDALPGPAFVRGFMRNYARYLNLDPDPLVADTSAGLERLRVDLSPVTNADGDLPSAAGRRRARKSAGAAALLAGVLVAALLLGWYFDGFETTPSLPVVAEPQAQQLRIQPQVIETPVPQAIMAPAAEPAPVSSTPDAEMPPTVEGEAAAEASVPTEAAAPAPDASPAAAEPAEATGRLVFGFDTQSWIEVRDASGRIIYAGTNQPGTTRTVQGQAPFALVVGNARAVRLEHGGTPVDLVPHIRGSIARLTVN</sequence>
<name>A0A7X7LYH5_9RHOO</name>
<dbReference type="InterPro" id="IPR001387">
    <property type="entry name" value="Cro/C1-type_HTH"/>
</dbReference>
<protein>
    <submittedName>
        <fullName evidence="4">Helix-turn-helix domain-containing protein</fullName>
    </submittedName>
</protein>
<feature type="transmembrane region" description="Helical" evidence="2">
    <location>
        <begin position="120"/>
        <end position="140"/>
    </location>
</feature>
<evidence type="ECO:0000256" key="2">
    <source>
        <dbReference type="SAM" id="Phobius"/>
    </source>
</evidence>
<evidence type="ECO:0000313" key="5">
    <source>
        <dbReference type="Proteomes" id="UP000536534"/>
    </source>
</evidence>
<dbReference type="Pfam" id="PF13413">
    <property type="entry name" value="HTH_25"/>
    <property type="match status" value="1"/>
</dbReference>
<dbReference type="CDD" id="cd00093">
    <property type="entry name" value="HTH_XRE"/>
    <property type="match status" value="1"/>
</dbReference>
<gene>
    <name evidence="4" type="ORF">GX576_14975</name>
</gene>
<dbReference type="EMBL" id="JAAYYV010000431">
    <property type="protein sequence ID" value="NLF55669.1"/>
    <property type="molecule type" value="Genomic_DNA"/>
</dbReference>
<accession>A0A7X7LYH5</accession>
<dbReference type="AlphaFoldDB" id="A0A7X7LYH5"/>
<evidence type="ECO:0000313" key="4">
    <source>
        <dbReference type="EMBL" id="NLF55669.1"/>
    </source>
</evidence>
<evidence type="ECO:0000256" key="1">
    <source>
        <dbReference type="SAM" id="MobiDB-lite"/>
    </source>
</evidence>
<feature type="domain" description="HTH cro/C1-type" evidence="3">
    <location>
        <begin position="22"/>
        <end position="82"/>
    </location>
</feature>
<dbReference type="PROSITE" id="PS50943">
    <property type="entry name" value="HTH_CROC1"/>
    <property type="match status" value="1"/>
</dbReference>
<dbReference type="Pfam" id="PF13464">
    <property type="entry name" value="RodZ_C"/>
    <property type="match status" value="1"/>
</dbReference>
<keyword evidence="2" id="KW-1133">Transmembrane helix</keyword>
<feature type="region of interest" description="Disordered" evidence="1">
    <location>
        <begin position="1"/>
        <end position="29"/>
    </location>
</feature>
<dbReference type="InterPro" id="IPR050400">
    <property type="entry name" value="Bact_Cytoskel_RodZ"/>
</dbReference>
<dbReference type="Gene3D" id="1.10.260.40">
    <property type="entry name" value="lambda repressor-like DNA-binding domains"/>
    <property type="match status" value="1"/>
</dbReference>
<dbReference type="OrthoDB" id="8561330at2"/>
<proteinExistence type="predicted"/>
<feature type="compositionally biased region" description="Low complexity" evidence="1">
    <location>
        <begin position="200"/>
        <end position="226"/>
    </location>
</feature>
<dbReference type="SUPFAM" id="SSF47413">
    <property type="entry name" value="lambda repressor-like DNA-binding domains"/>
    <property type="match status" value="1"/>
</dbReference>